<name>A0A558C9S8_9PSEU</name>
<dbReference type="AlphaFoldDB" id="A0A558C9S8"/>
<comment type="caution">
    <text evidence="1">The sequence shown here is derived from an EMBL/GenBank/DDBJ whole genome shotgun (WGS) entry which is preliminary data.</text>
</comment>
<reference evidence="1 2" key="2">
    <citation type="submission" date="2019-08" db="EMBL/GenBank/DDBJ databases">
        <title>Amycolatopsis acidicola sp. nov., isolated from peat swamp forest soil.</title>
        <authorList>
            <person name="Srisuk N."/>
        </authorList>
    </citation>
    <scope>NUCLEOTIDE SEQUENCE [LARGE SCALE GENOMIC DNA]</scope>
    <source>
        <strain evidence="1 2">TBRC 6029</strain>
    </source>
</reference>
<sequence length="145" mass="16050">MSQPNARRLADQLIDVVENRDFDRLAGLVPQVVGSRAPESHLFRPLLAELVVAVAELIRLRTGTGEVHETFTVGLFDEGNRALDIDELQPPLRAMLRAVLAELNGDAEDARIQLEFAASDPDVAGRVDALLHLARWVRELRPARS</sequence>
<dbReference type="OrthoDB" id="3627316at2"/>
<gene>
    <name evidence="1" type="ORF">FNH05_20625</name>
</gene>
<keyword evidence="2" id="KW-1185">Reference proteome</keyword>
<dbReference type="EMBL" id="VJWX01000213">
    <property type="protein sequence ID" value="TVT45382.1"/>
    <property type="molecule type" value="Genomic_DNA"/>
</dbReference>
<dbReference type="RefSeq" id="WP_144590349.1">
    <property type="nucleotide sequence ID" value="NZ_VJWX01000213.1"/>
</dbReference>
<organism evidence="1 2">
    <name type="scientific">Amycolatopsis rhizosphaerae</name>
    <dbReference type="NCBI Taxonomy" id="2053003"/>
    <lineage>
        <taxon>Bacteria</taxon>
        <taxon>Bacillati</taxon>
        <taxon>Actinomycetota</taxon>
        <taxon>Actinomycetes</taxon>
        <taxon>Pseudonocardiales</taxon>
        <taxon>Pseudonocardiaceae</taxon>
        <taxon>Amycolatopsis</taxon>
    </lineage>
</organism>
<proteinExistence type="predicted"/>
<evidence type="ECO:0000313" key="2">
    <source>
        <dbReference type="Proteomes" id="UP000320011"/>
    </source>
</evidence>
<dbReference type="Proteomes" id="UP000320011">
    <property type="component" value="Unassembled WGS sequence"/>
</dbReference>
<reference evidence="1 2" key="1">
    <citation type="submission" date="2019-07" db="EMBL/GenBank/DDBJ databases">
        <authorList>
            <person name="Duangmal K."/>
            <person name="Teo W.F.A."/>
        </authorList>
    </citation>
    <scope>NUCLEOTIDE SEQUENCE [LARGE SCALE GENOMIC DNA]</scope>
    <source>
        <strain evidence="1 2">TBRC 6029</strain>
    </source>
</reference>
<protein>
    <submittedName>
        <fullName evidence="1">Uncharacterized protein</fullName>
    </submittedName>
</protein>
<accession>A0A558C9S8</accession>
<evidence type="ECO:0000313" key="1">
    <source>
        <dbReference type="EMBL" id="TVT45382.1"/>
    </source>
</evidence>